<dbReference type="GO" id="GO:2001070">
    <property type="term" value="F:starch binding"/>
    <property type="evidence" value="ECO:0007669"/>
    <property type="project" value="InterPro"/>
</dbReference>
<comment type="cofactor">
    <cofactor evidence="1">
        <name>Ca(2+)</name>
        <dbReference type="ChEBI" id="CHEBI:29108"/>
    </cofactor>
</comment>
<evidence type="ECO:0000313" key="9">
    <source>
        <dbReference type="EMBL" id="RIE02371.1"/>
    </source>
</evidence>
<evidence type="ECO:0000256" key="1">
    <source>
        <dbReference type="ARBA" id="ARBA00001913"/>
    </source>
</evidence>
<dbReference type="OrthoDB" id="9805159at2"/>
<dbReference type="InterPro" id="IPR002044">
    <property type="entry name" value="CBM20"/>
</dbReference>
<dbReference type="GO" id="GO:0046872">
    <property type="term" value="F:metal ion binding"/>
    <property type="evidence" value="ECO:0007669"/>
    <property type="project" value="UniProtKB-KW"/>
</dbReference>
<keyword evidence="3" id="KW-0479">Metal-binding</keyword>
<name>A0A398CSM0_9BACL</name>
<dbReference type="Proteomes" id="UP000266340">
    <property type="component" value="Unassembled WGS sequence"/>
</dbReference>
<dbReference type="GO" id="GO:0005975">
    <property type="term" value="P:carbohydrate metabolic process"/>
    <property type="evidence" value="ECO:0007669"/>
    <property type="project" value="InterPro"/>
</dbReference>
<evidence type="ECO:0000256" key="6">
    <source>
        <dbReference type="RuleBase" id="RU003615"/>
    </source>
</evidence>
<dbReference type="GO" id="GO:0004556">
    <property type="term" value="F:alpha-amylase activity"/>
    <property type="evidence" value="ECO:0007669"/>
    <property type="project" value="InterPro"/>
</dbReference>
<evidence type="ECO:0000256" key="5">
    <source>
        <dbReference type="ARBA" id="ARBA00022837"/>
    </source>
</evidence>
<gene>
    <name evidence="9" type="ORF">D3H35_16790</name>
</gene>
<dbReference type="PROSITE" id="PS51318">
    <property type="entry name" value="TAT"/>
    <property type="match status" value="1"/>
</dbReference>
<evidence type="ECO:0000313" key="10">
    <source>
        <dbReference type="Proteomes" id="UP000266340"/>
    </source>
</evidence>
<feature type="domain" description="CBM20" evidence="8">
    <location>
        <begin position="615"/>
        <end position="719"/>
    </location>
</feature>
<dbReference type="Pfam" id="PF01833">
    <property type="entry name" value="TIG"/>
    <property type="match status" value="1"/>
</dbReference>
<keyword evidence="5" id="KW-0106">Calcium</keyword>
<dbReference type="InterPro" id="IPR014756">
    <property type="entry name" value="Ig_E-set"/>
</dbReference>
<dbReference type="AlphaFoldDB" id="A0A398CSM0"/>
<evidence type="ECO:0000256" key="2">
    <source>
        <dbReference type="ARBA" id="ARBA00008061"/>
    </source>
</evidence>
<dbReference type="PRINTS" id="PR00110">
    <property type="entry name" value="ALPHAAMYLASE"/>
</dbReference>
<dbReference type="SUPFAM" id="SSF51445">
    <property type="entry name" value="(Trans)glycosidases"/>
    <property type="match status" value="1"/>
</dbReference>
<evidence type="ECO:0000256" key="7">
    <source>
        <dbReference type="SAM" id="SignalP"/>
    </source>
</evidence>
<evidence type="ECO:0000256" key="4">
    <source>
        <dbReference type="ARBA" id="ARBA00022729"/>
    </source>
</evidence>
<dbReference type="InterPro" id="IPR017853">
    <property type="entry name" value="GH"/>
</dbReference>
<reference evidence="9 10" key="1">
    <citation type="submission" date="2018-09" db="EMBL/GenBank/DDBJ databases">
        <title>Cohnella cavernae sp. nov., isolated from a karst cave.</title>
        <authorList>
            <person name="Zhu H."/>
        </authorList>
    </citation>
    <scope>NUCLEOTIDE SEQUENCE [LARGE SCALE GENOMIC DNA]</scope>
    <source>
        <strain evidence="9 10">K2E09-144</strain>
    </source>
</reference>
<dbReference type="EMBL" id="QXJM01000039">
    <property type="protein sequence ID" value="RIE02371.1"/>
    <property type="molecule type" value="Genomic_DNA"/>
</dbReference>
<dbReference type="InterPro" id="IPR013784">
    <property type="entry name" value="Carb-bd-like_fold"/>
</dbReference>
<dbReference type="Gene3D" id="3.20.20.80">
    <property type="entry name" value="Glycosidases"/>
    <property type="match status" value="1"/>
</dbReference>
<dbReference type="Gene3D" id="2.60.40.10">
    <property type="entry name" value="Immunoglobulins"/>
    <property type="match status" value="2"/>
</dbReference>
<dbReference type="SMART" id="SM01065">
    <property type="entry name" value="CBM_2"/>
    <property type="match status" value="1"/>
</dbReference>
<dbReference type="SMART" id="SM00632">
    <property type="entry name" value="Aamy_C"/>
    <property type="match status" value="1"/>
</dbReference>
<dbReference type="InterPro" id="IPR006046">
    <property type="entry name" value="Alpha_amylase"/>
</dbReference>
<dbReference type="Pfam" id="PF00128">
    <property type="entry name" value="Alpha-amylase"/>
    <property type="match status" value="1"/>
</dbReference>
<feature type="chain" id="PRO_5017354681" evidence="7">
    <location>
        <begin position="35"/>
        <end position="719"/>
    </location>
</feature>
<dbReference type="InterPro" id="IPR002909">
    <property type="entry name" value="IPT_dom"/>
</dbReference>
<proteinExistence type="inferred from homology"/>
<dbReference type="PANTHER" id="PTHR10357:SF215">
    <property type="entry name" value="ALPHA-AMYLASE 1"/>
    <property type="match status" value="1"/>
</dbReference>
<dbReference type="SUPFAM" id="SSF81296">
    <property type="entry name" value="E set domains"/>
    <property type="match status" value="1"/>
</dbReference>
<protein>
    <submittedName>
        <fullName evidence="9">Alpha-amylase</fullName>
    </submittedName>
</protein>
<dbReference type="SUPFAM" id="SSF49452">
    <property type="entry name" value="Starch-binding domain-like"/>
    <property type="match status" value="1"/>
</dbReference>
<dbReference type="Pfam" id="PF00686">
    <property type="entry name" value="CBM_20"/>
    <property type="match status" value="1"/>
</dbReference>
<dbReference type="PANTHER" id="PTHR10357">
    <property type="entry name" value="ALPHA-AMYLASE FAMILY MEMBER"/>
    <property type="match status" value="1"/>
</dbReference>
<dbReference type="InterPro" id="IPR006311">
    <property type="entry name" value="TAT_signal"/>
</dbReference>
<dbReference type="InterPro" id="IPR013783">
    <property type="entry name" value="Ig-like_fold"/>
</dbReference>
<accession>A0A398CSM0</accession>
<dbReference type="RefSeq" id="WP_119150410.1">
    <property type="nucleotide sequence ID" value="NZ_JBHSOV010000028.1"/>
</dbReference>
<evidence type="ECO:0000259" key="8">
    <source>
        <dbReference type="PROSITE" id="PS51166"/>
    </source>
</evidence>
<dbReference type="SMART" id="SM00642">
    <property type="entry name" value="Aamy"/>
    <property type="match status" value="1"/>
</dbReference>
<dbReference type="InterPro" id="IPR013780">
    <property type="entry name" value="Glyco_hydro_b"/>
</dbReference>
<feature type="signal peptide" evidence="7">
    <location>
        <begin position="1"/>
        <end position="34"/>
    </location>
</feature>
<dbReference type="InterPro" id="IPR006047">
    <property type="entry name" value="GH13_cat_dom"/>
</dbReference>
<dbReference type="Pfam" id="PF02806">
    <property type="entry name" value="Alpha-amylase_C"/>
    <property type="match status" value="1"/>
</dbReference>
<keyword evidence="4 7" id="KW-0732">Signal</keyword>
<evidence type="ECO:0000256" key="3">
    <source>
        <dbReference type="ARBA" id="ARBA00022723"/>
    </source>
</evidence>
<sequence>MFKSVRRTIVAAFLATALFAGLALPGAPVSTAFASPDTDVSNKQNFSTDVIYQIFTDRLYDGNSGNNPSGSSFDGTCTNLKLYCGGDWQGITDKINANYFSNMGITALWISQPVENIYSVVNYSGVNNTSYHGYWARDFKKTNPYYGTVTDFQNLVSAAHAKGIKIVIDFAPNHTSPAMETNSAFAENGKLYDNGTLLGGYTGDTNGYFHHNLGTDFSSLENGIYKNLYDLADINHNNSTIDTYFKDAIKVWLDLGIDGIRVDAVKHMPFGWQKNWLASIYSYQPVFTFGEWFLGVNDADPNNVQFANESGMSLLDFRFAQKVRQVFRDNTDTMYGLDSMISSTATDYAQVSDQVTFIDNHDMDRFKSGTVSDRRVEQALAFGLTSRGVPAIYYGTEQYMAGSGDPGNRARISSFSESTTAFNVIKALAPLRKSNPAIAYGTTQQRWISNDVYVYERKFGDSVAVVAINRNGSSSTSVSGLITSFASGTYTDALGGLLNGNSITVGSGGAVSTFTLAAGGVAVWQSTPTQTTPVVGHVGPVLGKPGNTVTIDGRGFGSTKGTVYFGTNAVTGANIVSWEDSQIKAIVPSVTPGKYAVKVRTSGSVDSNSYNSFNILTGTQVSVRFIVQNASTTYGQNVYLVGSASEIGGWDTSKAIGPMFNQIITAYPNWYYDVSVPANTALQFKFIKKNGATVTWEGGSNHTFTTPSSGTATVTVSWQ</sequence>
<comment type="caution">
    <text evidence="9">The sequence shown here is derived from an EMBL/GenBank/DDBJ whole genome shotgun (WGS) entry which is preliminary data.</text>
</comment>
<dbReference type="CDD" id="cd11320">
    <property type="entry name" value="AmyAc_AmyMalt_CGTase_like"/>
    <property type="match status" value="1"/>
</dbReference>
<dbReference type="InterPro" id="IPR006048">
    <property type="entry name" value="A-amylase/branching_C"/>
</dbReference>
<dbReference type="PROSITE" id="PS51166">
    <property type="entry name" value="CBM20"/>
    <property type="match status" value="1"/>
</dbReference>
<organism evidence="9 10">
    <name type="scientific">Cohnella faecalis</name>
    <dbReference type="NCBI Taxonomy" id="2315694"/>
    <lineage>
        <taxon>Bacteria</taxon>
        <taxon>Bacillati</taxon>
        <taxon>Bacillota</taxon>
        <taxon>Bacilli</taxon>
        <taxon>Bacillales</taxon>
        <taxon>Paenibacillaceae</taxon>
        <taxon>Cohnella</taxon>
    </lineage>
</organism>
<dbReference type="Gene3D" id="2.60.40.1180">
    <property type="entry name" value="Golgi alpha-mannosidase II"/>
    <property type="match status" value="1"/>
</dbReference>
<dbReference type="SUPFAM" id="SSF51011">
    <property type="entry name" value="Glycosyl hydrolase domain"/>
    <property type="match status" value="1"/>
</dbReference>
<keyword evidence="10" id="KW-1185">Reference proteome</keyword>
<comment type="similarity">
    <text evidence="2 6">Belongs to the glycosyl hydrolase 13 family.</text>
</comment>
<dbReference type="InterPro" id="IPR031319">
    <property type="entry name" value="A-amylase_C"/>
</dbReference>
<dbReference type="CDD" id="cd00604">
    <property type="entry name" value="IPT_CGTD"/>
    <property type="match status" value="1"/>
</dbReference>